<dbReference type="SUPFAM" id="SSF51735">
    <property type="entry name" value="NAD(P)-binding Rossmann-fold domains"/>
    <property type="match status" value="1"/>
</dbReference>
<dbReference type="SUPFAM" id="SSF52413">
    <property type="entry name" value="UDP-glucose/GDP-mannose dehydrogenase C-terminal domain"/>
    <property type="match status" value="1"/>
</dbReference>
<evidence type="ECO:0000256" key="5">
    <source>
        <dbReference type="ARBA" id="ARBA00023027"/>
    </source>
</evidence>
<dbReference type="Proteomes" id="UP001596514">
    <property type="component" value="Unassembled WGS sequence"/>
</dbReference>
<dbReference type="InterPro" id="IPR036220">
    <property type="entry name" value="UDP-Glc/GDP-Man_DH_C_sf"/>
</dbReference>
<evidence type="ECO:0000256" key="1">
    <source>
        <dbReference type="ARBA" id="ARBA00004701"/>
    </source>
</evidence>
<dbReference type="PANTHER" id="PTHR43750:SF3">
    <property type="entry name" value="UDP-GLUCOSE 6-DEHYDROGENASE TUAD"/>
    <property type="match status" value="1"/>
</dbReference>
<dbReference type="PIRSF" id="PIRSF000124">
    <property type="entry name" value="UDPglc_GDPman_dh"/>
    <property type="match status" value="1"/>
</dbReference>
<evidence type="ECO:0000256" key="3">
    <source>
        <dbReference type="ARBA" id="ARBA00012954"/>
    </source>
</evidence>
<evidence type="ECO:0000259" key="8">
    <source>
        <dbReference type="SMART" id="SM00984"/>
    </source>
</evidence>
<dbReference type="NCBIfam" id="TIGR03026">
    <property type="entry name" value="NDP-sugDHase"/>
    <property type="match status" value="1"/>
</dbReference>
<organism evidence="9 10">
    <name type="scientific">Streptosporangium amethystogenes subsp. fukuiense</name>
    <dbReference type="NCBI Taxonomy" id="698418"/>
    <lineage>
        <taxon>Bacteria</taxon>
        <taxon>Bacillati</taxon>
        <taxon>Actinomycetota</taxon>
        <taxon>Actinomycetes</taxon>
        <taxon>Streptosporangiales</taxon>
        <taxon>Streptosporangiaceae</taxon>
        <taxon>Streptosporangium</taxon>
    </lineage>
</organism>
<dbReference type="GO" id="GO:0016491">
    <property type="term" value="F:oxidoreductase activity"/>
    <property type="evidence" value="ECO:0007669"/>
    <property type="project" value="UniProtKB-KW"/>
</dbReference>
<evidence type="ECO:0000256" key="2">
    <source>
        <dbReference type="ARBA" id="ARBA00006601"/>
    </source>
</evidence>
<comment type="catalytic activity">
    <reaction evidence="6 7">
        <text>UDP-alpha-D-glucose + 2 NAD(+) + H2O = UDP-alpha-D-glucuronate + 2 NADH + 3 H(+)</text>
        <dbReference type="Rhea" id="RHEA:23596"/>
        <dbReference type="ChEBI" id="CHEBI:15377"/>
        <dbReference type="ChEBI" id="CHEBI:15378"/>
        <dbReference type="ChEBI" id="CHEBI:57540"/>
        <dbReference type="ChEBI" id="CHEBI:57945"/>
        <dbReference type="ChEBI" id="CHEBI:58052"/>
        <dbReference type="ChEBI" id="CHEBI:58885"/>
        <dbReference type="EC" id="1.1.1.22"/>
    </reaction>
</comment>
<evidence type="ECO:0000256" key="6">
    <source>
        <dbReference type="ARBA" id="ARBA00047473"/>
    </source>
</evidence>
<evidence type="ECO:0000313" key="10">
    <source>
        <dbReference type="Proteomes" id="UP001596514"/>
    </source>
</evidence>
<dbReference type="Pfam" id="PF00984">
    <property type="entry name" value="UDPG_MGDP_dh"/>
    <property type="match status" value="1"/>
</dbReference>
<comment type="pathway">
    <text evidence="1">Nucleotide-sugar biosynthesis; UDP-alpha-D-glucuronate biosynthesis; UDP-alpha-D-glucuronate from UDP-alpha-D-glucose: step 1/1.</text>
</comment>
<gene>
    <name evidence="9" type="ORF">ACFQVD_24225</name>
</gene>
<dbReference type="Pfam" id="PF03721">
    <property type="entry name" value="UDPG_MGDP_dh_N"/>
    <property type="match status" value="1"/>
</dbReference>
<dbReference type="Pfam" id="PF03720">
    <property type="entry name" value="UDPG_MGDP_dh_C"/>
    <property type="match status" value="1"/>
</dbReference>
<comment type="similarity">
    <text evidence="2 7">Belongs to the UDP-glucose/GDP-mannose dehydrogenase family.</text>
</comment>
<dbReference type="InterPro" id="IPR014027">
    <property type="entry name" value="UDP-Glc/GDP-Man_DH_C"/>
</dbReference>
<dbReference type="InterPro" id="IPR014026">
    <property type="entry name" value="UDP-Glc/GDP-Man_DH_dimer"/>
</dbReference>
<accession>A0ABW2T3J2</accession>
<dbReference type="SMART" id="SM00984">
    <property type="entry name" value="UDPG_MGDP_dh_C"/>
    <property type="match status" value="1"/>
</dbReference>
<dbReference type="RefSeq" id="WP_343981327.1">
    <property type="nucleotide sequence ID" value="NZ_BAAAGK010000213.1"/>
</dbReference>
<keyword evidence="4 7" id="KW-0560">Oxidoreductase</keyword>
<feature type="domain" description="UDP-glucose/GDP-mannose dehydrogenase C-terminal" evidence="8">
    <location>
        <begin position="316"/>
        <end position="417"/>
    </location>
</feature>
<name>A0ABW2T3J2_9ACTN</name>
<dbReference type="PANTHER" id="PTHR43750">
    <property type="entry name" value="UDP-GLUCOSE 6-DEHYDROGENASE TUAD"/>
    <property type="match status" value="1"/>
</dbReference>
<evidence type="ECO:0000256" key="7">
    <source>
        <dbReference type="PIRNR" id="PIRNR000124"/>
    </source>
</evidence>
<evidence type="ECO:0000313" key="9">
    <source>
        <dbReference type="EMBL" id="MFC7603220.1"/>
    </source>
</evidence>
<dbReference type="SUPFAM" id="SSF48179">
    <property type="entry name" value="6-phosphogluconate dehydrogenase C-terminal domain-like"/>
    <property type="match status" value="1"/>
</dbReference>
<sequence length="433" mass="46679">MVGTGYLGATTSACMAELGFEVLSLDVDAEKIGRLQAGDLPIYEPGLQEVLRRNLANGRLRFTTSYEEAAAFGDVHFLCLGTPQKPGEYAADVSYLDAAIESLAPHLTRECLVVGKSTVPVGTAQRLADKLARLAPIGAGAELAWNPEFLREGFAVKDTLHPDRIVLGVASDRAEKVMREVYASMLEMGTPMVITDYPTAELVKVAANAFLATKISFINAMAEVCEAAHADVKQLSLALSFDDRIGGKFLNPGLGFGGGCLPKDIRAFMARAGELGADQALTFLREVDAINMRRRARMVDLARELAGGSFRNCTVAVLGAAFKPNSDDIRDSPALDVAVKISEQGGQVTVYDPVAQENARRAHPRLSYGTSALEAARDAHVVLLLTEWQEFITMDPEELGSVVASRKIVDGRNALDAETWRAAGWHYRALGRP</sequence>
<keyword evidence="10" id="KW-1185">Reference proteome</keyword>
<dbReference type="EC" id="1.1.1.22" evidence="3 7"/>
<reference evidence="10" key="1">
    <citation type="journal article" date="2019" name="Int. J. Syst. Evol. Microbiol.">
        <title>The Global Catalogue of Microorganisms (GCM) 10K type strain sequencing project: providing services to taxonomists for standard genome sequencing and annotation.</title>
        <authorList>
            <consortium name="The Broad Institute Genomics Platform"/>
            <consortium name="The Broad Institute Genome Sequencing Center for Infectious Disease"/>
            <person name="Wu L."/>
            <person name="Ma J."/>
        </authorList>
    </citation>
    <scope>NUCLEOTIDE SEQUENCE [LARGE SCALE GENOMIC DNA]</scope>
    <source>
        <strain evidence="10">JCM 10083</strain>
    </source>
</reference>
<dbReference type="InterPro" id="IPR036291">
    <property type="entry name" value="NAD(P)-bd_dom_sf"/>
</dbReference>
<dbReference type="PIRSF" id="PIRSF500134">
    <property type="entry name" value="UDPglc_DH_bac"/>
    <property type="match status" value="1"/>
</dbReference>
<proteinExistence type="inferred from homology"/>
<dbReference type="Gene3D" id="1.20.5.100">
    <property type="entry name" value="Cytochrome c1, transmembrane anchor, C-terminal"/>
    <property type="match status" value="1"/>
</dbReference>
<dbReference type="Gene3D" id="3.40.50.720">
    <property type="entry name" value="NAD(P)-binding Rossmann-like Domain"/>
    <property type="match status" value="2"/>
</dbReference>
<dbReference type="EMBL" id="JBHTEE010000001">
    <property type="protein sequence ID" value="MFC7603220.1"/>
    <property type="molecule type" value="Genomic_DNA"/>
</dbReference>
<dbReference type="InterPro" id="IPR028357">
    <property type="entry name" value="UDPglc_DH_bac"/>
</dbReference>
<protein>
    <recommendedName>
        <fullName evidence="3 7">UDP-glucose 6-dehydrogenase</fullName>
        <ecNumber evidence="3 7">1.1.1.22</ecNumber>
    </recommendedName>
</protein>
<dbReference type="InterPro" id="IPR017476">
    <property type="entry name" value="UDP-Glc/GDP-Man"/>
</dbReference>
<comment type="caution">
    <text evidence="9">The sequence shown here is derived from an EMBL/GenBank/DDBJ whole genome shotgun (WGS) entry which is preliminary data.</text>
</comment>
<dbReference type="InterPro" id="IPR001732">
    <property type="entry name" value="UDP-Glc/GDP-Man_DH_N"/>
</dbReference>
<evidence type="ECO:0000256" key="4">
    <source>
        <dbReference type="ARBA" id="ARBA00023002"/>
    </source>
</evidence>
<dbReference type="InterPro" id="IPR008927">
    <property type="entry name" value="6-PGluconate_DH-like_C_sf"/>
</dbReference>
<keyword evidence="5 7" id="KW-0520">NAD</keyword>